<dbReference type="PANTHER" id="PTHR43539">
    <property type="entry name" value="FLAVIN-BINDING MONOOXYGENASE-LIKE PROTEIN (AFU_ORTHOLOGUE AFUA_4G09220)"/>
    <property type="match status" value="1"/>
</dbReference>
<dbReference type="GO" id="GO:0050660">
    <property type="term" value="F:flavin adenine dinucleotide binding"/>
    <property type="evidence" value="ECO:0007669"/>
    <property type="project" value="TreeGrafter"/>
</dbReference>
<dbReference type="RefSeq" id="WP_163202173.1">
    <property type="nucleotide sequence ID" value="NZ_JAAGWG010000003.1"/>
</dbReference>
<dbReference type="InterPro" id="IPR036188">
    <property type="entry name" value="FAD/NAD-bd_sf"/>
</dbReference>
<dbReference type="InterPro" id="IPR006076">
    <property type="entry name" value="FAD-dep_OxRdtase"/>
</dbReference>
<evidence type="ECO:0000256" key="1">
    <source>
        <dbReference type="ARBA" id="ARBA00023002"/>
    </source>
</evidence>
<comment type="caution">
    <text evidence="3">The sequence shown here is derived from an EMBL/GenBank/DDBJ whole genome shotgun (WGS) entry which is preliminary data.</text>
</comment>
<dbReference type="Proteomes" id="UP000479241">
    <property type="component" value="Unassembled WGS sequence"/>
</dbReference>
<dbReference type="PANTHER" id="PTHR43539:SF78">
    <property type="entry name" value="FLAVIN-CONTAINING MONOOXYGENASE"/>
    <property type="match status" value="1"/>
</dbReference>
<name>A0A6L9VYV8_9ACTN</name>
<feature type="domain" description="FAD dependent oxidoreductase" evidence="2">
    <location>
        <begin position="19"/>
        <end position="64"/>
    </location>
</feature>
<dbReference type="PRINTS" id="PR00469">
    <property type="entry name" value="PNDRDTASEII"/>
</dbReference>
<dbReference type="Pfam" id="PF01266">
    <property type="entry name" value="DAO"/>
    <property type="match status" value="1"/>
</dbReference>
<dbReference type="SUPFAM" id="SSF51905">
    <property type="entry name" value="FAD/NAD(P)-binding domain"/>
    <property type="match status" value="1"/>
</dbReference>
<accession>A0A6L9VYV8</accession>
<dbReference type="PRINTS" id="PR00368">
    <property type="entry name" value="FADPNR"/>
</dbReference>
<dbReference type="Gene3D" id="3.50.50.60">
    <property type="entry name" value="FAD/NAD(P)-binding domain"/>
    <property type="match status" value="1"/>
</dbReference>
<reference evidence="3 4" key="1">
    <citation type="submission" date="2019-12" db="EMBL/GenBank/DDBJ databases">
        <title>the WGS of Blastococcus saxobsidens 67B17.</title>
        <authorList>
            <person name="Jiang Z."/>
        </authorList>
    </citation>
    <scope>NUCLEOTIDE SEQUENCE [LARGE SCALE GENOMIC DNA]</scope>
    <source>
        <strain evidence="3 4">67B17</strain>
    </source>
</reference>
<evidence type="ECO:0000259" key="2">
    <source>
        <dbReference type="Pfam" id="PF01266"/>
    </source>
</evidence>
<evidence type="ECO:0000313" key="3">
    <source>
        <dbReference type="EMBL" id="NEK84742.1"/>
    </source>
</evidence>
<proteinExistence type="predicted"/>
<evidence type="ECO:0000313" key="4">
    <source>
        <dbReference type="Proteomes" id="UP000479241"/>
    </source>
</evidence>
<dbReference type="AlphaFoldDB" id="A0A6L9VYV8"/>
<dbReference type="GO" id="GO:0004497">
    <property type="term" value="F:monooxygenase activity"/>
    <property type="evidence" value="ECO:0007669"/>
    <property type="project" value="TreeGrafter"/>
</dbReference>
<dbReference type="InterPro" id="IPR050982">
    <property type="entry name" value="Auxin_biosynth/cation_transpt"/>
</dbReference>
<organism evidence="3 4">
    <name type="scientific">Blastococcus saxobsidens</name>
    <dbReference type="NCBI Taxonomy" id="138336"/>
    <lineage>
        <taxon>Bacteria</taxon>
        <taxon>Bacillati</taxon>
        <taxon>Actinomycetota</taxon>
        <taxon>Actinomycetes</taxon>
        <taxon>Geodermatophilales</taxon>
        <taxon>Geodermatophilaceae</taxon>
        <taxon>Blastococcus</taxon>
    </lineage>
</organism>
<sequence>MTSTPTPASTLVQQTGLPVVVIGAGPVGLAAAAHLCDRGLTPLVLEAGEHVGAAMRAWGHIRTFTPWQYIVDPTAEKLLAPTGWTRPAGNVPPTGAEVVGGYLEPLADVLGEAVVRTGARVVAVTREGLDKSRTVGREQRPFLVRVQGRDGAVTDVRAAAVIDASGTWGQRNPLGASGLPAVGEAEAEGAGVLVGPLPDVLGADRARFAGRRTLVVGMGHSAANTLLGLAQLAREEAGTEIVWAIRGTDARRLFGGGGADELPDRGKLGTDLRSLVVSGAIEHHTGFSITGLELTGDSTVTVVGQTAGGEQRITGVHNVAAATGFRPDVAMLSEVRLDLDAGLDAPRQLAPLVDPGFHSCGTVPPHGHRELAHPEEPGFYVVGMKSYGRAPTFLITTGNEQVRSIAAHLSGDDAAADEVQLVLPETGVCSVSLPLTDDAATAGGSCCGTASAAEVPAQVDAAHAAWANGEARVGFATGVAGGRAAGTDGGLLPVTEVRGQASGSCCG</sequence>
<gene>
    <name evidence="3" type="ORF">GCU60_03045</name>
</gene>
<keyword evidence="1" id="KW-0560">Oxidoreductase</keyword>
<protein>
    <submittedName>
        <fullName evidence="3">NAD(P)-binding protein</fullName>
    </submittedName>
</protein>
<dbReference type="EMBL" id="JAAGWG010000003">
    <property type="protein sequence ID" value="NEK84742.1"/>
    <property type="molecule type" value="Genomic_DNA"/>
</dbReference>